<organism evidence="7 8">
    <name type="scientific">Chelativorans composti</name>
    <dbReference type="NCBI Taxonomy" id="768533"/>
    <lineage>
        <taxon>Bacteria</taxon>
        <taxon>Pseudomonadati</taxon>
        <taxon>Pseudomonadota</taxon>
        <taxon>Alphaproteobacteria</taxon>
        <taxon>Hyphomicrobiales</taxon>
        <taxon>Phyllobacteriaceae</taxon>
        <taxon>Chelativorans</taxon>
    </lineage>
</organism>
<dbReference type="EC" id="3.1.3.7" evidence="6"/>
<dbReference type="Gene3D" id="3.30.540.10">
    <property type="entry name" value="Fructose-1,6-Bisphosphatase, subunit A, domain 1"/>
    <property type="match status" value="1"/>
</dbReference>
<feature type="binding site" evidence="6">
    <location>
        <begin position="96"/>
        <end position="99"/>
    </location>
    <ligand>
        <name>substrate</name>
    </ligand>
</feature>
<dbReference type="PROSITE" id="PS00630">
    <property type="entry name" value="IMP_2"/>
    <property type="match status" value="1"/>
</dbReference>
<dbReference type="PANTHER" id="PTHR43028">
    <property type="entry name" value="3'(2'),5'-BISPHOSPHATE NUCLEOTIDASE 1"/>
    <property type="match status" value="1"/>
</dbReference>
<gene>
    <name evidence="6 7" type="primary">cysQ</name>
    <name evidence="7" type="ORF">ACFSMZ_05465</name>
</gene>
<dbReference type="CDD" id="cd01638">
    <property type="entry name" value="CysQ"/>
    <property type="match status" value="1"/>
</dbReference>
<comment type="similarity">
    <text evidence="1 6">Belongs to the inositol monophosphatase superfamily. CysQ family.</text>
</comment>
<comment type="catalytic activity">
    <reaction evidence="6">
        <text>adenosine 3',5'-bisphosphate + H2O = AMP + phosphate</text>
        <dbReference type="Rhea" id="RHEA:10040"/>
        <dbReference type="ChEBI" id="CHEBI:15377"/>
        <dbReference type="ChEBI" id="CHEBI:43474"/>
        <dbReference type="ChEBI" id="CHEBI:58343"/>
        <dbReference type="ChEBI" id="CHEBI:456215"/>
        <dbReference type="EC" id="3.1.3.7"/>
    </reaction>
</comment>
<feature type="binding site" evidence="6">
    <location>
        <position position="94"/>
    </location>
    <ligand>
        <name>Mg(2+)</name>
        <dbReference type="ChEBI" id="CHEBI:18420"/>
        <label>2</label>
    </ligand>
</feature>
<feature type="binding site" evidence="6">
    <location>
        <position position="224"/>
    </location>
    <ligand>
        <name>substrate</name>
    </ligand>
</feature>
<dbReference type="PRINTS" id="PR00377">
    <property type="entry name" value="IMPHPHTASES"/>
</dbReference>
<evidence type="ECO:0000256" key="1">
    <source>
        <dbReference type="ARBA" id="ARBA00005289"/>
    </source>
</evidence>
<dbReference type="SUPFAM" id="SSF56655">
    <property type="entry name" value="Carbohydrate phosphatase"/>
    <property type="match status" value="1"/>
</dbReference>
<comment type="caution">
    <text evidence="7">The sequence shown here is derived from an EMBL/GenBank/DDBJ whole genome shotgun (WGS) entry which is preliminary data.</text>
</comment>
<keyword evidence="8" id="KW-1185">Reference proteome</keyword>
<dbReference type="EMBL" id="JBHUIR010000019">
    <property type="protein sequence ID" value="MFD2259210.1"/>
    <property type="molecule type" value="Genomic_DNA"/>
</dbReference>
<dbReference type="InterPro" id="IPR050725">
    <property type="entry name" value="CysQ/Inositol_MonoPase"/>
</dbReference>
<comment type="function">
    <text evidence="6">Converts adenosine-3',5'-bisphosphate (PAP) to AMP.</text>
</comment>
<keyword evidence="5 6" id="KW-0472">Membrane</keyword>
<sequence length="271" mass="28956">MGDDRQLKGLDGDLLPLFERLAIEAGHVIMRHYEQGFSVEHKADDSPVTAADRDAEAVILDGLRAQGLALPCVAEESVSRGVIPACGDAFLLIDPLDGTREFVNRRPDFTVNIALVRGGAPVLGVIYAPARNLLFRGGADGAFEVEVKGRDIAGRKRIQARARRADEPPVILASLSHRTPETDAYIARFPGARVTSIGSSLKFCLIARGEADLYPRFGPTMQWDTAAGDAILRAAGGMTRDVAGNPLVYGPREDSGFLNPSFVAEGAGFTA</sequence>
<proteinExistence type="inferred from homology"/>
<keyword evidence="6" id="KW-0479">Metal-binding</keyword>
<evidence type="ECO:0000313" key="7">
    <source>
        <dbReference type="EMBL" id="MFD2259210.1"/>
    </source>
</evidence>
<accession>A0ABW5DIL9</accession>
<dbReference type="Proteomes" id="UP001597373">
    <property type="component" value="Unassembled WGS sequence"/>
</dbReference>
<dbReference type="NCBIfam" id="TIGR01331">
    <property type="entry name" value="bisphos_cysQ"/>
    <property type="match status" value="1"/>
</dbReference>
<name>A0ABW5DIL9_9HYPH</name>
<dbReference type="InterPro" id="IPR000760">
    <property type="entry name" value="Inositol_monophosphatase-like"/>
</dbReference>
<dbReference type="RefSeq" id="WP_345097901.1">
    <property type="nucleotide sequence ID" value="NZ_BAABGS010000010.1"/>
</dbReference>
<evidence type="ECO:0000256" key="5">
    <source>
        <dbReference type="ARBA" id="ARBA00023136"/>
    </source>
</evidence>
<feature type="binding site" evidence="6">
    <location>
        <position position="224"/>
    </location>
    <ligand>
        <name>Mg(2+)</name>
        <dbReference type="ChEBI" id="CHEBI:18420"/>
        <label>2</label>
    </ligand>
</feature>
<feature type="binding site" evidence="6">
    <location>
        <position position="94"/>
    </location>
    <ligand>
        <name>Mg(2+)</name>
        <dbReference type="ChEBI" id="CHEBI:18420"/>
        <label>1</label>
    </ligand>
</feature>
<evidence type="ECO:0000256" key="6">
    <source>
        <dbReference type="HAMAP-Rule" id="MF_02095"/>
    </source>
</evidence>
<dbReference type="Gene3D" id="3.40.190.80">
    <property type="match status" value="1"/>
</dbReference>
<keyword evidence="6" id="KW-0460">Magnesium</keyword>
<feature type="binding site" evidence="6">
    <location>
        <position position="75"/>
    </location>
    <ligand>
        <name>Mg(2+)</name>
        <dbReference type="ChEBI" id="CHEBI:18420"/>
        <label>1</label>
    </ligand>
</feature>
<dbReference type="InterPro" id="IPR006240">
    <property type="entry name" value="CysQ"/>
</dbReference>
<dbReference type="InterPro" id="IPR020550">
    <property type="entry name" value="Inositol_monophosphatase_CS"/>
</dbReference>
<dbReference type="HAMAP" id="MF_02095">
    <property type="entry name" value="CysQ"/>
    <property type="match status" value="1"/>
</dbReference>
<comment type="cofactor">
    <cofactor evidence="6">
        <name>Mg(2+)</name>
        <dbReference type="ChEBI" id="CHEBI:18420"/>
    </cofactor>
</comment>
<feature type="binding site" evidence="6">
    <location>
        <position position="97"/>
    </location>
    <ligand>
        <name>Mg(2+)</name>
        <dbReference type="ChEBI" id="CHEBI:18420"/>
        <label>2</label>
    </ligand>
</feature>
<reference evidence="8" key="1">
    <citation type="journal article" date="2019" name="Int. J. Syst. Evol. Microbiol.">
        <title>The Global Catalogue of Microorganisms (GCM) 10K type strain sequencing project: providing services to taxonomists for standard genome sequencing and annotation.</title>
        <authorList>
            <consortium name="The Broad Institute Genomics Platform"/>
            <consortium name="The Broad Institute Genome Sequencing Center for Infectious Disease"/>
            <person name="Wu L."/>
            <person name="Ma J."/>
        </authorList>
    </citation>
    <scope>NUCLEOTIDE SEQUENCE [LARGE SCALE GENOMIC DNA]</scope>
    <source>
        <strain evidence="8">KCTC 23707</strain>
    </source>
</reference>
<evidence type="ECO:0000256" key="3">
    <source>
        <dbReference type="ARBA" id="ARBA00022519"/>
    </source>
</evidence>
<keyword evidence="3 6" id="KW-0997">Cell inner membrane</keyword>
<feature type="binding site" evidence="6">
    <location>
        <position position="75"/>
    </location>
    <ligand>
        <name>substrate</name>
    </ligand>
</feature>
<keyword evidence="2 6" id="KW-1003">Cell membrane</keyword>
<protein>
    <recommendedName>
        <fullName evidence="6">3'(2'),5'-bisphosphate nucleotidase CysQ</fullName>
        <ecNumber evidence="6">3.1.3.7</ecNumber>
    </recommendedName>
    <alternativeName>
        <fullName evidence="6">3'(2'),5-bisphosphonucleoside 3'(2')-phosphohydrolase</fullName>
    </alternativeName>
    <alternativeName>
        <fullName evidence="6">3'-phosphoadenosine 5'-phosphate phosphatase</fullName>
        <shortName evidence="6">PAP phosphatase</shortName>
    </alternativeName>
</protein>
<keyword evidence="4 6" id="KW-0378">Hydrolase</keyword>
<dbReference type="GO" id="GO:0008441">
    <property type="term" value="F:3'(2'),5'-bisphosphate nucleotidase activity"/>
    <property type="evidence" value="ECO:0007669"/>
    <property type="project" value="UniProtKB-EC"/>
</dbReference>
<evidence type="ECO:0000256" key="2">
    <source>
        <dbReference type="ARBA" id="ARBA00022475"/>
    </source>
</evidence>
<dbReference type="Pfam" id="PF00459">
    <property type="entry name" value="Inositol_P"/>
    <property type="match status" value="1"/>
</dbReference>
<evidence type="ECO:0000313" key="8">
    <source>
        <dbReference type="Proteomes" id="UP001597373"/>
    </source>
</evidence>
<dbReference type="PANTHER" id="PTHR43028:SF5">
    <property type="entry name" value="3'(2'),5'-BISPHOSPHATE NUCLEOTIDASE 1"/>
    <property type="match status" value="1"/>
</dbReference>
<evidence type="ECO:0000256" key="4">
    <source>
        <dbReference type="ARBA" id="ARBA00022801"/>
    </source>
</evidence>
<comment type="subcellular location">
    <subcellularLocation>
        <location evidence="6">Cell inner membrane</location>
        <topology evidence="6">Peripheral membrane protein</topology>
        <orientation evidence="6">Cytoplasmic side</orientation>
    </subcellularLocation>
</comment>
<feature type="binding site" evidence="6">
    <location>
        <position position="96"/>
    </location>
    <ligand>
        <name>Mg(2+)</name>
        <dbReference type="ChEBI" id="CHEBI:18420"/>
        <label>1</label>
    </ligand>
</feature>